<evidence type="ECO:0000256" key="3">
    <source>
        <dbReference type="ARBA" id="ARBA00022679"/>
    </source>
</evidence>
<reference evidence="14" key="1">
    <citation type="submission" date="2022-07" db="EMBL/GenBank/DDBJ databases">
        <title>Phylogenomic reconstructions and comparative analyses of Kickxellomycotina fungi.</title>
        <authorList>
            <person name="Reynolds N.K."/>
            <person name="Stajich J.E."/>
            <person name="Barry K."/>
            <person name="Grigoriev I.V."/>
            <person name="Crous P."/>
            <person name="Smith M.E."/>
        </authorList>
    </citation>
    <scope>NUCLEOTIDE SEQUENCE</scope>
    <source>
        <strain evidence="14">IMI 214461</strain>
    </source>
</reference>
<dbReference type="InterPro" id="IPR017907">
    <property type="entry name" value="Znf_RING_CS"/>
</dbReference>
<dbReference type="Gene3D" id="1.20.120.1750">
    <property type="match status" value="1"/>
</dbReference>
<name>A0A9W8BN10_9FUNG</name>
<evidence type="ECO:0000256" key="7">
    <source>
        <dbReference type="ARBA" id="ARBA00022786"/>
    </source>
</evidence>
<dbReference type="Pfam" id="PF21235">
    <property type="entry name" value="UBA_ARI1"/>
    <property type="match status" value="1"/>
</dbReference>
<dbReference type="Pfam" id="PF22191">
    <property type="entry name" value="IBR_1"/>
    <property type="match status" value="1"/>
</dbReference>
<dbReference type="Gene3D" id="3.30.40.10">
    <property type="entry name" value="Zinc/RING finger domain, C3HC4 (zinc finger)"/>
    <property type="match status" value="1"/>
</dbReference>
<dbReference type="CDD" id="cd20356">
    <property type="entry name" value="Rcat_RBR_HHARI-like"/>
    <property type="match status" value="1"/>
</dbReference>
<dbReference type="InterPro" id="IPR045840">
    <property type="entry name" value="Ariadne"/>
</dbReference>
<keyword evidence="7" id="KW-0833">Ubl conjugation pathway</keyword>
<dbReference type="InterPro" id="IPR013083">
    <property type="entry name" value="Znf_RING/FYVE/PHD"/>
</dbReference>
<feature type="region of interest" description="Disordered" evidence="11">
    <location>
        <begin position="20"/>
        <end position="74"/>
    </location>
</feature>
<evidence type="ECO:0000256" key="11">
    <source>
        <dbReference type="SAM" id="MobiDB-lite"/>
    </source>
</evidence>
<evidence type="ECO:0000256" key="8">
    <source>
        <dbReference type="ARBA" id="ARBA00022833"/>
    </source>
</evidence>
<keyword evidence="3" id="KW-0808">Transferase</keyword>
<dbReference type="SMART" id="SM00184">
    <property type="entry name" value="RING"/>
    <property type="match status" value="2"/>
</dbReference>
<accession>A0A9W8BN10</accession>
<comment type="catalytic activity">
    <reaction evidence="1">
        <text>[E2 ubiquitin-conjugating enzyme]-S-ubiquitinyl-L-cysteine + [acceptor protein]-L-lysine = [E2 ubiquitin-conjugating enzyme]-L-cysteine + [acceptor protein]-N(6)-ubiquitinyl-L-lysine.</text>
        <dbReference type="EC" id="2.3.2.31"/>
    </reaction>
</comment>
<dbReference type="InterPro" id="IPR048962">
    <property type="entry name" value="ARIH1-like_UBL"/>
</dbReference>
<feature type="coiled-coil region" evidence="10">
    <location>
        <begin position="411"/>
        <end position="438"/>
    </location>
</feature>
<comment type="caution">
    <text evidence="14">The sequence shown here is derived from an EMBL/GenBank/DDBJ whole genome shotgun (WGS) entry which is preliminary data.</text>
</comment>
<feature type="domain" description="RING-type" evidence="13">
    <location>
        <begin position="170"/>
        <end position="383"/>
    </location>
</feature>
<evidence type="ECO:0000256" key="5">
    <source>
        <dbReference type="ARBA" id="ARBA00022737"/>
    </source>
</evidence>
<feature type="compositionally biased region" description="Polar residues" evidence="11">
    <location>
        <begin position="35"/>
        <end position="45"/>
    </location>
</feature>
<keyword evidence="5" id="KW-0677">Repeat</keyword>
<dbReference type="PROSITE" id="PS00518">
    <property type="entry name" value="ZF_RING_1"/>
    <property type="match status" value="2"/>
</dbReference>
<evidence type="ECO:0000313" key="14">
    <source>
        <dbReference type="EMBL" id="KAJ2007326.1"/>
    </source>
</evidence>
<sequence length="546" mass="62764">MSICLSDGLMQEDYDDEEFVYSDDEPGMDSAFIPTPSSTSTSANRKSAREPVSSAQDACGEQDEGDEDDYYAGSDDELIPVTDIEPTKNTWAVDFKVHGFENLQARQEEMVNNLEALLAISKDSTTLLLRCYQWKDEKLVEEYLADPNKILEKYGVFACPPEPVMQSGNAEFTCHICYCDGADEEYMELACGHGFCTTCYKSYISLKVQEGESWQIRCPEPKCKTLLGDRATRLILDKEMEAKYTSNLTKSFVRSIDSLTWCPAPNCIYAIECLVPRSAMDMAIPTVNCKCGKAFCFGCKLDGHLPAPCSLVKKWLKKCEDDSETANWLKVNTKECPQCKSTIEKNRGCNHMTCRECHHEFCWVCMGPWNLHGQSFYSCNRYEEDASKEARESISKSRAMLERYMHYFTRYNNHEQSAKFAQQLLATTEKNMEHMQREMSLAWIEVHFFSDALDVLTACRAVLKWSYVLAYYMVSDNQKIIFENNQSDLEMATEQLNELVEDPNYEQGIDEIKRKVLDMSTYVKTRRETLLNDTYLGLQENRWQFE</sequence>
<dbReference type="Pfam" id="PF01485">
    <property type="entry name" value="IBR"/>
    <property type="match status" value="1"/>
</dbReference>
<dbReference type="EMBL" id="JANBQF010000030">
    <property type="protein sequence ID" value="KAJ2007326.1"/>
    <property type="molecule type" value="Genomic_DNA"/>
</dbReference>
<dbReference type="FunFam" id="1.20.120.1750:FF:000007">
    <property type="entry name" value="RBR-type E3 ubiquitin transferase"/>
    <property type="match status" value="1"/>
</dbReference>
<keyword evidence="6 9" id="KW-0863">Zinc-finger</keyword>
<protein>
    <recommendedName>
        <fullName evidence="2">RBR-type E3 ubiquitin transferase</fullName>
        <ecNumber evidence="2">2.3.2.31</ecNumber>
    </recommendedName>
</protein>
<dbReference type="PANTHER" id="PTHR11685">
    <property type="entry name" value="RBR FAMILY RING FINGER AND IBR DOMAIN-CONTAINING"/>
    <property type="match status" value="1"/>
</dbReference>
<keyword evidence="4" id="KW-0479">Metal-binding</keyword>
<evidence type="ECO:0000259" key="12">
    <source>
        <dbReference type="PROSITE" id="PS50089"/>
    </source>
</evidence>
<gene>
    <name evidence="14" type="ORF">H4R26_000857</name>
</gene>
<evidence type="ECO:0000259" key="13">
    <source>
        <dbReference type="PROSITE" id="PS51873"/>
    </source>
</evidence>
<dbReference type="Pfam" id="PF19422">
    <property type="entry name" value="Ariadne"/>
    <property type="match status" value="1"/>
</dbReference>
<evidence type="ECO:0000256" key="1">
    <source>
        <dbReference type="ARBA" id="ARBA00001798"/>
    </source>
</evidence>
<dbReference type="PROSITE" id="PS50089">
    <property type="entry name" value="ZF_RING_2"/>
    <property type="match status" value="1"/>
</dbReference>
<feature type="domain" description="RING-type" evidence="12">
    <location>
        <begin position="174"/>
        <end position="222"/>
    </location>
</feature>
<dbReference type="InterPro" id="IPR031127">
    <property type="entry name" value="E3_UB_ligase_RBR"/>
</dbReference>
<dbReference type="Proteomes" id="UP001150907">
    <property type="component" value="Unassembled WGS sequence"/>
</dbReference>
<proteinExistence type="predicted"/>
<keyword evidence="8" id="KW-0862">Zinc</keyword>
<keyword evidence="10" id="KW-0175">Coiled coil</keyword>
<dbReference type="InterPro" id="IPR001841">
    <property type="entry name" value="Znf_RING"/>
</dbReference>
<dbReference type="GO" id="GO:0016567">
    <property type="term" value="P:protein ubiquitination"/>
    <property type="evidence" value="ECO:0007669"/>
    <property type="project" value="InterPro"/>
</dbReference>
<dbReference type="GO" id="GO:0008270">
    <property type="term" value="F:zinc ion binding"/>
    <property type="evidence" value="ECO:0007669"/>
    <property type="project" value="UniProtKB-KW"/>
</dbReference>
<dbReference type="AlphaFoldDB" id="A0A9W8BN10"/>
<dbReference type="SUPFAM" id="SSF57850">
    <property type="entry name" value="RING/U-box"/>
    <property type="match status" value="3"/>
</dbReference>
<evidence type="ECO:0000256" key="6">
    <source>
        <dbReference type="ARBA" id="ARBA00022771"/>
    </source>
</evidence>
<dbReference type="CDD" id="cd16773">
    <property type="entry name" value="RING-HC_RBR_TRIAD1"/>
    <property type="match status" value="1"/>
</dbReference>
<evidence type="ECO:0000256" key="2">
    <source>
        <dbReference type="ARBA" id="ARBA00012251"/>
    </source>
</evidence>
<dbReference type="SMART" id="SM00647">
    <property type="entry name" value="IBR"/>
    <property type="match status" value="2"/>
</dbReference>
<dbReference type="EC" id="2.3.2.31" evidence="2"/>
<dbReference type="PROSITE" id="PS51873">
    <property type="entry name" value="TRIAD"/>
    <property type="match status" value="1"/>
</dbReference>
<dbReference type="InterPro" id="IPR002867">
    <property type="entry name" value="IBR_dom"/>
</dbReference>
<dbReference type="FunFam" id="3.30.40.10:FF:000019">
    <property type="entry name" value="RBR-type E3 ubiquitin transferase"/>
    <property type="match status" value="1"/>
</dbReference>
<dbReference type="InterPro" id="IPR044066">
    <property type="entry name" value="TRIAD_supradom"/>
</dbReference>
<keyword evidence="15" id="KW-1185">Reference proteome</keyword>
<organism evidence="14 15">
    <name type="scientific">Coemansia thaxteri</name>
    <dbReference type="NCBI Taxonomy" id="2663907"/>
    <lineage>
        <taxon>Eukaryota</taxon>
        <taxon>Fungi</taxon>
        <taxon>Fungi incertae sedis</taxon>
        <taxon>Zoopagomycota</taxon>
        <taxon>Kickxellomycotina</taxon>
        <taxon>Kickxellomycetes</taxon>
        <taxon>Kickxellales</taxon>
        <taxon>Kickxellaceae</taxon>
        <taxon>Coemansia</taxon>
    </lineage>
</organism>
<evidence type="ECO:0000256" key="10">
    <source>
        <dbReference type="SAM" id="Coils"/>
    </source>
</evidence>
<evidence type="ECO:0000313" key="15">
    <source>
        <dbReference type="Proteomes" id="UP001150907"/>
    </source>
</evidence>
<evidence type="ECO:0000256" key="9">
    <source>
        <dbReference type="PROSITE-ProRule" id="PRU00175"/>
    </source>
</evidence>
<evidence type="ECO:0000256" key="4">
    <source>
        <dbReference type="ARBA" id="ARBA00022723"/>
    </source>
</evidence>
<dbReference type="GO" id="GO:0061630">
    <property type="term" value="F:ubiquitin protein ligase activity"/>
    <property type="evidence" value="ECO:0007669"/>
    <property type="project" value="UniProtKB-EC"/>
</dbReference>
<feature type="compositionally biased region" description="Acidic residues" evidence="11">
    <location>
        <begin position="60"/>
        <end position="74"/>
    </location>
</feature>
<dbReference type="OrthoDB" id="10009520at2759"/>